<dbReference type="InterPro" id="IPR017451">
    <property type="entry name" value="F-box-assoc_interact_dom"/>
</dbReference>
<keyword evidence="4" id="KW-1185">Reference proteome</keyword>
<gene>
    <name evidence="3" type="ORF">TRITD_3Bv1G252700</name>
</gene>
<name>A0A9R1QWK1_TRITD</name>
<dbReference type="PANTHER" id="PTHR31672:SF2">
    <property type="entry name" value="F-BOX DOMAIN-CONTAINING PROTEIN"/>
    <property type="match status" value="1"/>
</dbReference>
<reference evidence="3 4" key="1">
    <citation type="submission" date="2017-09" db="EMBL/GenBank/DDBJ databases">
        <authorList>
            <consortium name="International Durum Wheat Genome Sequencing Consortium (IDWGSC)"/>
            <person name="Milanesi L."/>
        </authorList>
    </citation>
    <scope>NUCLEOTIDE SEQUENCE [LARGE SCALE GENOMIC DNA]</scope>
    <source>
        <strain evidence="4">cv. Svevo</strain>
    </source>
</reference>
<evidence type="ECO:0000259" key="2">
    <source>
        <dbReference type="Pfam" id="PF08268"/>
    </source>
</evidence>
<dbReference type="Proteomes" id="UP000324705">
    <property type="component" value="Chromosome 3B"/>
</dbReference>
<dbReference type="InterPro" id="IPR001810">
    <property type="entry name" value="F-box_dom"/>
</dbReference>
<feature type="domain" description="F-box" evidence="1">
    <location>
        <begin position="14"/>
        <end position="54"/>
    </location>
</feature>
<dbReference type="InterPro" id="IPR036047">
    <property type="entry name" value="F-box-like_dom_sf"/>
</dbReference>
<feature type="domain" description="F-box associated beta-propeller type 3" evidence="2">
    <location>
        <begin position="104"/>
        <end position="338"/>
    </location>
</feature>
<dbReference type="Pfam" id="PF00646">
    <property type="entry name" value="F-box"/>
    <property type="match status" value="1"/>
</dbReference>
<dbReference type="Gramene" id="TRITD3Bv1G252700.1">
    <property type="protein sequence ID" value="TRITD3Bv1G252700.1"/>
    <property type="gene ID" value="TRITD3Bv1G252700"/>
</dbReference>
<protein>
    <recommendedName>
        <fullName evidence="5">F-box associated domain-containing protein</fullName>
    </recommendedName>
</protein>
<evidence type="ECO:0008006" key="5">
    <source>
        <dbReference type="Google" id="ProtNLM"/>
    </source>
</evidence>
<accession>A0A9R1QWK1</accession>
<evidence type="ECO:0000313" key="3">
    <source>
        <dbReference type="EMBL" id="VAH84631.1"/>
    </source>
</evidence>
<proteinExistence type="predicted"/>
<evidence type="ECO:0000259" key="1">
    <source>
        <dbReference type="Pfam" id="PF00646"/>
    </source>
</evidence>
<dbReference type="AlphaFoldDB" id="A0A9R1QWK1"/>
<dbReference type="Pfam" id="PF08268">
    <property type="entry name" value="FBA_3"/>
    <property type="match status" value="1"/>
</dbReference>
<sequence>MADATSAGATPLLPGLPDDIVIWEILVRLPPKALLRSRAVHPSWRRITSTRDFLLTHHARQPTLLVASGHDDGSGEYYRDIIVFGHPAAADVQLEHFTQLDERDCSVVASCDGLLLLSYETEGACFSICNPATHQCAPLPVPCDLMMPLGMYRHHPTGEYRILMYDKNEEEIEGENEEIYVRDGGCCIFELGSVQPSRNIGYPPEAEQVLSRCGHGAVVLLRGNMHWYLEQRENGGDMVLVFDIATESFRHMQAPVLQVAPDCPLYNDLFDMDGTLGMFSCNDDAAIVDIWVLKDYENEVWTFKCKIELPVIEIKLLCGDDDSLYAVVIHGDGELLVLVQFAGWLLQVDMEGKLVGSFHHDKVIAGQLQLKQTLVPHTFFQTLE</sequence>
<evidence type="ECO:0000313" key="4">
    <source>
        <dbReference type="Proteomes" id="UP000324705"/>
    </source>
</evidence>
<dbReference type="EMBL" id="LT934116">
    <property type="protein sequence ID" value="VAH84631.1"/>
    <property type="molecule type" value="Genomic_DNA"/>
</dbReference>
<dbReference type="InterPro" id="IPR050796">
    <property type="entry name" value="SCF_F-box_component"/>
</dbReference>
<dbReference type="NCBIfam" id="TIGR01640">
    <property type="entry name" value="F_box_assoc_1"/>
    <property type="match status" value="1"/>
</dbReference>
<dbReference type="OMA" id="PIMEAHS"/>
<organism evidence="3 4">
    <name type="scientific">Triticum turgidum subsp. durum</name>
    <name type="common">Durum wheat</name>
    <name type="synonym">Triticum durum</name>
    <dbReference type="NCBI Taxonomy" id="4567"/>
    <lineage>
        <taxon>Eukaryota</taxon>
        <taxon>Viridiplantae</taxon>
        <taxon>Streptophyta</taxon>
        <taxon>Embryophyta</taxon>
        <taxon>Tracheophyta</taxon>
        <taxon>Spermatophyta</taxon>
        <taxon>Magnoliopsida</taxon>
        <taxon>Liliopsida</taxon>
        <taxon>Poales</taxon>
        <taxon>Poaceae</taxon>
        <taxon>BOP clade</taxon>
        <taxon>Pooideae</taxon>
        <taxon>Triticodae</taxon>
        <taxon>Triticeae</taxon>
        <taxon>Triticinae</taxon>
        <taxon>Triticum</taxon>
    </lineage>
</organism>
<dbReference type="PANTHER" id="PTHR31672">
    <property type="entry name" value="BNACNNG10540D PROTEIN"/>
    <property type="match status" value="1"/>
</dbReference>
<dbReference type="InterPro" id="IPR013187">
    <property type="entry name" value="F-box-assoc_dom_typ3"/>
</dbReference>
<dbReference type="SUPFAM" id="SSF81383">
    <property type="entry name" value="F-box domain"/>
    <property type="match status" value="1"/>
</dbReference>